<protein>
    <recommendedName>
        <fullName evidence="3 10">Lipid-A-disaccharide synthase</fullName>
        <ecNumber evidence="2 10">2.4.1.182</ecNumber>
    </recommendedName>
</protein>
<comment type="catalytic activity">
    <reaction evidence="9">
        <text>a lipid X + a UDP-2-N,3-O-bis[(3R)-3-hydroxyacyl]-alpha-D-glucosamine = a lipid A disaccharide + UDP + H(+)</text>
        <dbReference type="Rhea" id="RHEA:67828"/>
        <dbReference type="ChEBI" id="CHEBI:15378"/>
        <dbReference type="ChEBI" id="CHEBI:58223"/>
        <dbReference type="ChEBI" id="CHEBI:137748"/>
        <dbReference type="ChEBI" id="CHEBI:176338"/>
        <dbReference type="ChEBI" id="CHEBI:176343"/>
        <dbReference type="EC" id="2.4.1.182"/>
    </reaction>
</comment>
<comment type="function">
    <text evidence="1">Condensation of UDP-2,3-diacylglucosamine and 2,3-diacylglucosamine-1-phosphate to form lipid A disaccharide, a precursor of lipid A, a phosphorylated glycolipid that anchors the lipopolysaccharide to the outer membrane of the cell.</text>
</comment>
<dbReference type="GO" id="GO:0016020">
    <property type="term" value="C:membrane"/>
    <property type="evidence" value="ECO:0007669"/>
    <property type="project" value="GOC"/>
</dbReference>
<dbReference type="EMBL" id="CP017834">
    <property type="protein sequence ID" value="APJ04832.1"/>
    <property type="molecule type" value="Genomic_DNA"/>
</dbReference>
<keyword evidence="7" id="KW-0808">Transferase</keyword>
<dbReference type="InterPro" id="IPR003835">
    <property type="entry name" value="Glyco_trans_19"/>
</dbReference>
<keyword evidence="12" id="KW-1185">Reference proteome</keyword>
<dbReference type="OrthoDB" id="5288848at2"/>
<evidence type="ECO:0000256" key="8">
    <source>
        <dbReference type="ARBA" id="ARBA00023098"/>
    </source>
</evidence>
<dbReference type="PANTHER" id="PTHR30372:SF4">
    <property type="entry name" value="LIPID-A-DISACCHARIDE SYNTHASE, MITOCHONDRIAL-RELATED"/>
    <property type="match status" value="1"/>
</dbReference>
<reference evidence="11 12" key="1">
    <citation type="submission" date="2016-10" db="EMBL/GenBank/DDBJ databases">
        <title>Silvanigrella aquatica sp. nov., isolated from a freshwater lake located in the Black Forest, Germany, description of Silvanigrellaceae fam. nov., Silvanigrellales ord. nov., reclassification of the order Bdellovibrionales in the class Oligoflexia, reclassification of the families Bacteriovoracaceae and Halobacteriovoraceae in the new order Bacteriovoracales ord. nov., and reclassification of the family Pseudobacteriovoracaceae in the order Oligoflexiales.</title>
        <authorList>
            <person name="Hahn M.W."/>
            <person name="Schmidt J."/>
            <person name="Koll U."/>
            <person name="Rohde M."/>
            <person name="Verbag S."/>
            <person name="Pitt A."/>
            <person name="Nakai R."/>
            <person name="Naganuma T."/>
            <person name="Lang E."/>
        </authorList>
    </citation>
    <scope>NUCLEOTIDE SEQUENCE [LARGE SCALE GENOMIC DNA]</scope>
    <source>
        <strain evidence="11 12">MWH-Nonnen-W8red</strain>
    </source>
</reference>
<dbReference type="RefSeq" id="WP_148698590.1">
    <property type="nucleotide sequence ID" value="NZ_CP017834.1"/>
</dbReference>
<dbReference type="STRING" id="1915309.AXG55_13365"/>
<evidence type="ECO:0000256" key="3">
    <source>
        <dbReference type="ARBA" id="ARBA00020902"/>
    </source>
</evidence>
<dbReference type="GO" id="GO:0009245">
    <property type="term" value="P:lipid A biosynthetic process"/>
    <property type="evidence" value="ECO:0007669"/>
    <property type="project" value="UniProtKB-UniRule"/>
</dbReference>
<evidence type="ECO:0000256" key="4">
    <source>
        <dbReference type="ARBA" id="ARBA00022516"/>
    </source>
</evidence>
<keyword evidence="8" id="KW-0443">Lipid metabolism</keyword>
<dbReference type="GO" id="GO:0005543">
    <property type="term" value="F:phospholipid binding"/>
    <property type="evidence" value="ECO:0007669"/>
    <property type="project" value="TreeGrafter"/>
</dbReference>
<evidence type="ECO:0000313" key="12">
    <source>
        <dbReference type="Proteomes" id="UP000184731"/>
    </source>
</evidence>
<dbReference type="Pfam" id="PF02684">
    <property type="entry name" value="LpxB"/>
    <property type="match status" value="1"/>
</dbReference>
<dbReference type="Proteomes" id="UP000184731">
    <property type="component" value="Chromosome"/>
</dbReference>
<evidence type="ECO:0000256" key="10">
    <source>
        <dbReference type="NCBIfam" id="TIGR00215"/>
    </source>
</evidence>
<dbReference type="PANTHER" id="PTHR30372">
    <property type="entry name" value="LIPID-A-DISACCHARIDE SYNTHASE"/>
    <property type="match status" value="1"/>
</dbReference>
<keyword evidence="4" id="KW-0444">Lipid biosynthesis</keyword>
<dbReference type="EC" id="2.4.1.182" evidence="2 10"/>
<name>A0A1L4D3T1_9BACT</name>
<evidence type="ECO:0000256" key="6">
    <source>
        <dbReference type="ARBA" id="ARBA00022676"/>
    </source>
</evidence>
<organism evidence="11 12">
    <name type="scientific">Silvanigrella aquatica</name>
    <dbReference type="NCBI Taxonomy" id="1915309"/>
    <lineage>
        <taxon>Bacteria</taxon>
        <taxon>Pseudomonadati</taxon>
        <taxon>Bdellovibrionota</taxon>
        <taxon>Oligoflexia</taxon>
        <taxon>Silvanigrellales</taxon>
        <taxon>Silvanigrellaceae</taxon>
        <taxon>Silvanigrella</taxon>
    </lineage>
</organism>
<gene>
    <name evidence="11" type="ORF">AXG55_13365</name>
</gene>
<evidence type="ECO:0000256" key="9">
    <source>
        <dbReference type="ARBA" id="ARBA00048975"/>
    </source>
</evidence>
<evidence type="ECO:0000256" key="1">
    <source>
        <dbReference type="ARBA" id="ARBA00002056"/>
    </source>
</evidence>
<dbReference type="KEGG" id="saqi:AXG55_13365"/>
<proteinExistence type="predicted"/>
<keyword evidence="6" id="KW-0328">Glycosyltransferase</keyword>
<dbReference type="NCBIfam" id="TIGR00215">
    <property type="entry name" value="lpxB"/>
    <property type="match status" value="1"/>
</dbReference>
<evidence type="ECO:0000313" key="11">
    <source>
        <dbReference type="EMBL" id="APJ04832.1"/>
    </source>
</evidence>
<keyword evidence="5" id="KW-0441">Lipid A biosynthesis</keyword>
<sequence>MQNNLTGGICIIAGEASGDSQAALLIKSLKEEIKNRNLPEKNFWGACGPLMRHEGVENIISVEDLAAFGLVEIITQYPTISNCYKKILNEIKIRKPEAVILIDYPGFNLKLLQDVYALGNTAIYHIPPKAWSHGIGRTQILKEYSHLVTSILPFETNFFKEHGVNTFYAGNPLKDNVDKYIELNSLKKVPYKIGLLPGSRKSEIKRLLPLLIEAFILLFEKENRITGAIPIANTLEPNFVKKIAYDTALRLGFNKEWIDKYISFGVGNAYEVMATSSYAWVCSGTATLETAFFNTPMCVVYKVSPITSYIAKKLIFVKYVSLVNLTIDKEAIPEYLQTMAQPPNLVNHALKIFNDHEYVNQILSDIKIVQQAYPKNAGKNAANAILTCIEKYNIPNTNKFKLHKENWNQNEKGQ</sequence>
<evidence type="ECO:0000256" key="5">
    <source>
        <dbReference type="ARBA" id="ARBA00022556"/>
    </source>
</evidence>
<dbReference type="AlphaFoldDB" id="A0A1L4D3T1"/>
<dbReference type="GO" id="GO:0008915">
    <property type="term" value="F:lipid-A-disaccharide synthase activity"/>
    <property type="evidence" value="ECO:0007669"/>
    <property type="project" value="UniProtKB-UniRule"/>
</dbReference>
<evidence type="ECO:0000256" key="7">
    <source>
        <dbReference type="ARBA" id="ARBA00022679"/>
    </source>
</evidence>
<dbReference type="SUPFAM" id="SSF53756">
    <property type="entry name" value="UDP-Glycosyltransferase/glycogen phosphorylase"/>
    <property type="match status" value="1"/>
</dbReference>
<evidence type="ECO:0000256" key="2">
    <source>
        <dbReference type="ARBA" id="ARBA00012687"/>
    </source>
</evidence>
<accession>A0A1L4D3T1</accession>